<accession>A0A2H4J8N0</accession>
<evidence type="ECO:0000313" key="1">
    <source>
        <dbReference type="EMBL" id="ASN71605.1"/>
    </source>
</evidence>
<dbReference type="EMBL" id="MF417929">
    <property type="protein sequence ID" value="ASN71605.1"/>
    <property type="molecule type" value="Genomic_DNA"/>
</dbReference>
<sequence>MNKAPLNLNSIPDLNLRQIEVLIEELENTYATGHADHPMLKVVNVSIELTWKSGSVTYTLPQLKAMKAELILKTQCPQNSEELPFIDPEQR</sequence>
<protein>
    <submittedName>
        <fullName evidence="1">Uncharacterized protein</fullName>
    </submittedName>
</protein>
<reference evidence="1 2" key="1">
    <citation type="submission" date="2017-06" db="EMBL/GenBank/DDBJ databases">
        <title>Novel phages from South African skin metaviromes.</title>
        <authorList>
            <person name="van Zyl L.J."/>
            <person name="Abrahams Y."/>
            <person name="Stander E.A."/>
            <person name="Kirby B.M."/>
            <person name="Clavaud C."/>
            <person name="Farcet C."/>
            <person name="Breton L."/>
            <person name="Trindade M.I."/>
        </authorList>
    </citation>
    <scope>NUCLEOTIDE SEQUENCE [LARGE SCALE GENOMIC DNA]</scope>
</reference>
<gene>
    <name evidence="1" type="ORF">2F1_4</name>
</gene>
<keyword evidence="2" id="KW-1185">Reference proteome</keyword>
<organism evidence="1 2">
    <name type="scientific">Uncultured Caudovirales phage clone 2F_1</name>
    <dbReference type="NCBI Taxonomy" id="2992576"/>
    <lineage>
        <taxon>Viruses</taxon>
        <taxon>Duplodnaviria</taxon>
        <taxon>Heunggongvirae</taxon>
        <taxon>Uroviricota</taxon>
        <taxon>Caudoviricetes</taxon>
        <taxon>Peduoviridae</taxon>
        <taxon>Bracchivirus</taxon>
        <taxon>Bracchivirus U2F1</taxon>
    </lineage>
</organism>
<proteinExistence type="predicted"/>
<dbReference type="Proteomes" id="UP000887440">
    <property type="component" value="Segment"/>
</dbReference>
<evidence type="ECO:0000313" key="2">
    <source>
        <dbReference type="Proteomes" id="UP000887440"/>
    </source>
</evidence>
<name>A0A2H4J8N0_9CAUD</name>